<dbReference type="SUPFAM" id="SSF47473">
    <property type="entry name" value="EF-hand"/>
    <property type="match status" value="1"/>
</dbReference>
<sequence length="311" mass="36263">MDTSNMHRVKSLGSQVSFELPSVFMPIGPRYFRARRSMRPKHFADSVWEAVDTSEVLRKFPRVEFDSIFRLTIMTLVSKVRRDRRIHFNSTERTIILQIFFQLTRRQLRSLTLAEVQDFLYVQFNITHLVTLVRLARAAQLLRSEAKGPYRQGVGPLQFLQLLSTLLRGNLDERAELAFYAMDLDDDGRLRTYPEIWSLLKNTYDAKIAAANAEIDPEEPVRETMRFFQLKTKIIAHASIGLSTFKKLVRREPWLIESLLPCMPHDLENVAFQSIFTSTAQVPVNDRRDSSLRRSRKSSIWEVTAHFLQML</sequence>
<protein>
    <recommendedName>
        <fullName evidence="3">EF-hand domain-containing protein</fullName>
    </recommendedName>
</protein>
<reference evidence="1 2" key="1">
    <citation type="submission" date="2018-11" db="EMBL/GenBank/DDBJ databases">
        <authorList>
            <consortium name="Pathogen Informatics"/>
        </authorList>
    </citation>
    <scope>NUCLEOTIDE SEQUENCE [LARGE SCALE GENOMIC DNA]</scope>
</reference>
<keyword evidence="2" id="KW-1185">Reference proteome</keyword>
<evidence type="ECO:0000313" key="2">
    <source>
        <dbReference type="Proteomes" id="UP000281553"/>
    </source>
</evidence>
<dbReference type="InterPro" id="IPR011992">
    <property type="entry name" value="EF-hand-dom_pair"/>
</dbReference>
<organism evidence="1 2">
    <name type="scientific">Dibothriocephalus latus</name>
    <name type="common">Fish tapeworm</name>
    <name type="synonym">Diphyllobothrium latum</name>
    <dbReference type="NCBI Taxonomy" id="60516"/>
    <lineage>
        <taxon>Eukaryota</taxon>
        <taxon>Metazoa</taxon>
        <taxon>Spiralia</taxon>
        <taxon>Lophotrochozoa</taxon>
        <taxon>Platyhelminthes</taxon>
        <taxon>Cestoda</taxon>
        <taxon>Eucestoda</taxon>
        <taxon>Diphyllobothriidea</taxon>
        <taxon>Diphyllobothriidae</taxon>
        <taxon>Dibothriocephalus</taxon>
    </lineage>
</organism>
<dbReference type="OrthoDB" id="191686at2759"/>
<name>A0A3P7LHX1_DIBLA</name>
<dbReference type="AlphaFoldDB" id="A0A3P7LHX1"/>
<accession>A0A3P7LHX1</accession>
<proteinExistence type="predicted"/>
<gene>
    <name evidence="1" type="ORF">DILT_LOCUS6114</name>
</gene>
<dbReference type="EMBL" id="UYRU01048818">
    <property type="protein sequence ID" value="VDN10283.1"/>
    <property type="molecule type" value="Genomic_DNA"/>
</dbReference>
<dbReference type="Gene3D" id="1.10.238.10">
    <property type="entry name" value="EF-hand"/>
    <property type="match status" value="1"/>
</dbReference>
<dbReference type="Proteomes" id="UP000281553">
    <property type="component" value="Unassembled WGS sequence"/>
</dbReference>
<evidence type="ECO:0008006" key="3">
    <source>
        <dbReference type="Google" id="ProtNLM"/>
    </source>
</evidence>
<evidence type="ECO:0000313" key="1">
    <source>
        <dbReference type="EMBL" id="VDN10283.1"/>
    </source>
</evidence>